<evidence type="ECO:0000259" key="7">
    <source>
        <dbReference type="Pfam" id="PF06271"/>
    </source>
</evidence>
<evidence type="ECO:0000313" key="8">
    <source>
        <dbReference type="EMBL" id="MCG6503155.1"/>
    </source>
</evidence>
<organism evidence="8 9">
    <name type="scientific">Kingella pumchi</name>
    <dbReference type="NCBI Taxonomy" id="2779506"/>
    <lineage>
        <taxon>Bacteria</taxon>
        <taxon>Pseudomonadati</taxon>
        <taxon>Pseudomonadota</taxon>
        <taxon>Betaproteobacteria</taxon>
        <taxon>Neisseriales</taxon>
        <taxon>Neisseriaceae</taxon>
        <taxon>Kingella</taxon>
    </lineage>
</organism>
<evidence type="ECO:0000256" key="4">
    <source>
        <dbReference type="ARBA" id="ARBA00022989"/>
    </source>
</evidence>
<evidence type="ECO:0000256" key="1">
    <source>
        <dbReference type="ARBA" id="ARBA00004651"/>
    </source>
</evidence>
<evidence type="ECO:0000256" key="3">
    <source>
        <dbReference type="ARBA" id="ARBA00022692"/>
    </source>
</evidence>
<dbReference type="RefSeq" id="WP_238745219.1">
    <property type="nucleotide sequence ID" value="NZ_JAKOOW010000005.1"/>
</dbReference>
<keyword evidence="9" id="KW-1185">Reference proteome</keyword>
<keyword evidence="4 6" id="KW-1133">Transmembrane helix</keyword>
<feature type="transmembrane region" description="Helical" evidence="6">
    <location>
        <begin position="129"/>
        <end position="148"/>
    </location>
</feature>
<dbReference type="Pfam" id="PF06271">
    <property type="entry name" value="RDD"/>
    <property type="match status" value="1"/>
</dbReference>
<sequence length="189" mass="20470">MNIEKPDPYAAPQSFETEAFVEVDIAPPLRRIGAYLLNTLFQILAMIPLIIAIASVVRQSQVLDMELVIRQNSGLLLLGAVLLFALGIVQAALLTSRGQSLGKMICRLKVVKTDGSDAGFVGAVLLREIVFWVGIAIAGGIISALTGWQDNWLNNLAMLVCLVQLCVGNRRTIQDMLAGTVVIKLPPKY</sequence>
<feature type="domain" description="RDD" evidence="7">
    <location>
        <begin position="26"/>
        <end position="178"/>
    </location>
</feature>
<comment type="caution">
    <text evidence="8">The sequence shown here is derived from an EMBL/GenBank/DDBJ whole genome shotgun (WGS) entry which is preliminary data.</text>
</comment>
<keyword evidence="3 6" id="KW-0812">Transmembrane</keyword>
<evidence type="ECO:0000256" key="2">
    <source>
        <dbReference type="ARBA" id="ARBA00022475"/>
    </source>
</evidence>
<accession>A0ABS9NKX1</accession>
<dbReference type="Proteomes" id="UP001298424">
    <property type="component" value="Unassembled WGS sequence"/>
</dbReference>
<evidence type="ECO:0000313" key="9">
    <source>
        <dbReference type="Proteomes" id="UP001298424"/>
    </source>
</evidence>
<dbReference type="InterPro" id="IPR051791">
    <property type="entry name" value="Pra-immunoreactive"/>
</dbReference>
<name>A0ABS9NKX1_9NEIS</name>
<gene>
    <name evidence="8" type="ORF">MB824_01380</name>
</gene>
<evidence type="ECO:0000256" key="5">
    <source>
        <dbReference type="ARBA" id="ARBA00023136"/>
    </source>
</evidence>
<feature type="transmembrane region" description="Helical" evidence="6">
    <location>
        <begin position="32"/>
        <end position="54"/>
    </location>
</feature>
<comment type="subcellular location">
    <subcellularLocation>
        <location evidence="1">Cell membrane</location>
        <topology evidence="1">Multi-pass membrane protein</topology>
    </subcellularLocation>
</comment>
<reference evidence="8 9" key="1">
    <citation type="submission" date="2022-02" db="EMBL/GenBank/DDBJ databases">
        <title>Genome sequence data of Kingella unionensis sp. nov. strain CICC 24913 (CCUG 75125).</title>
        <authorList>
            <person name="Xiao M."/>
        </authorList>
    </citation>
    <scope>NUCLEOTIDE SEQUENCE [LARGE SCALE GENOMIC DNA]</scope>
    <source>
        <strain evidence="8 9">CICC 24913</strain>
    </source>
</reference>
<evidence type="ECO:0000256" key="6">
    <source>
        <dbReference type="SAM" id="Phobius"/>
    </source>
</evidence>
<keyword evidence="5 6" id="KW-0472">Membrane</keyword>
<keyword evidence="2" id="KW-1003">Cell membrane</keyword>
<protein>
    <submittedName>
        <fullName evidence="8">RDD family protein</fullName>
    </submittedName>
</protein>
<dbReference type="PANTHER" id="PTHR36115:SF4">
    <property type="entry name" value="MEMBRANE PROTEIN"/>
    <property type="match status" value="1"/>
</dbReference>
<feature type="transmembrane region" description="Helical" evidence="6">
    <location>
        <begin position="75"/>
        <end position="94"/>
    </location>
</feature>
<proteinExistence type="predicted"/>
<dbReference type="EMBL" id="JAKOOW010000005">
    <property type="protein sequence ID" value="MCG6503155.1"/>
    <property type="molecule type" value="Genomic_DNA"/>
</dbReference>
<dbReference type="InterPro" id="IPR010432">
    <property type="entry name" value="RDD"/>
</dbReference>
<dbReference type="PANTHER" id="PTHR36115">
    <property type="entry name" value="PROLINE-RICH ANTIGEN HOMOLOG-RELATED"/>
    <property type="match status" value="1"/>
</dbReference>